<proteinExistence type="predicted"/>
<protein>
    <submittedName>
        <fullName evidence="2">Uncharacterized protein DUF1761</fullName>
    </submittedName>
</protein>
<dbReference type="Proteomes" id="UP000282211">
    <property type="component" value="Unassembled WGS sequence"/>
</dbReference>
<dbReference type="RefSeq" id="WP_121102706.1">
    <property type="nucleotide sequence ID" value="NZ_RBII01000002.1"/>
</dbReference>
<organism evidence="2 3">
    <name type="scientific">Litorimonas taeanensis</name>
    <dbReference type="NCBI Taxonomy" id="568099"/>
    <lineage>
        <taxon>Bacteria</taxon>
        <taxon>Pseudomonadati</taxon>
        <taxon>Pseudomonadota</taxon>
        <taxon>Alphaproteobacteria</taxon>
        <taxon>Maricaulales</taxon>
        <taxon>Robiginitomaculaceae</taxon>
    </lineage>
</organism>
<name>A0A420WFH2_9PROT</name>
<dbReference type="Pfam" id="PF08570">
    <property type="entry name" value="DUF1761"/>
    <property type="match status" value="1"/>
</dbReference>
<dbReference type="AlphaFoldDB" id="A0A420WFH2"/>
<keyword evidence="3" id="KW-1185">Reference proteome</keyword>
<keyword evidence="1" id="KW-0472">Membrane</keyword>
<keyword evidence="1" id="KW-0812">Transmembrane</keyword>
<dbReference type="InParanoid" id="A0A420WFH2"/>
<feature type="transmembrane region" description="Helical" evidence="1">
    <location>
        <begin position="119"/>
        <end position="139"/>
    </location>
</feature>
<accession>A0A420WFH2</accession>
<feature type="transmembrane region" description="Helical" evidence="1">
    <location>
        <begin position="58"/>
        <end position="80"/>
    </location>
</feature>
<gene>
    <name evidence="2" type="ORF">DES40_2546</name>
</gene>
<comment type="caution">
    <text evidence="2">The sequence shown here is derived from an EMBL/GenBank/DDBJ whole genome shotgun (WGS) entry which is preliminary data.</text>
</comment>
<dbReference type="OrthoDB" id="7191819at2"/>
<reference evidence="2 3" key="1">
    <citation type="submission" date="2018-10" db="EMBL/GenBank/DDBJ databases">
        <title>Genomic Encyclopedia of Type Strains, Phase IV (KMG-IV): sequencing the most valuable type-strain genomes for metagenomic binning, comparative biology and taxonomic classification.</title>
        <authorList>
            <person name="Goeker M."/>
        </authorList>
    </citation>
    <scope>NUCLEOTIDE SEQUENCE [LARGE SCALE GENOMIC DNA]</scope>
    <source>
        <strain evidence="2 3">DSM 22008</strain>
    </source>
</reference>
<feature type="transmembrane region" description="Helical" evidence="1">
    <location>
        <begin position="92"/>
        <end position="113"/>
    </location>
</feature>
<evidence type="ECO:0000256" key="1">
    <source>
        <dbReference type="SAM" id="Phobius"/>
    </source>
</evidence>
<keyword evidence="1" id="KW-1133">Transmembrane helix</keyword>
<sequence length="150" mass="16327">MPTIFNTSWLAVILATIAFFMLGWLWYGPIFGEAWMVAEGITEDMATARLEEMGMAQWLVSAILITLGQAVGVLMVLHLAGAKRLPACLKTAFWLVVTIVAPLLGYASVYGGYPLNGFFIDLGHFLVGYLIMAAIYAAFRGKDKVTVGDT</sequence>
<evidence type="ECO:0000313" key="2">
    <source>
        <dbReference type="EMBL" id="RKQ69737.1"/>
    </source>
</evidence>
<dbReference type="InterPro" id="IPR013879">
    <property type="entry name" value="DUF1761"/>
</dbReference>
<evidence type="ECO:0000313" key="3">
    <source>
        <dbReference type="Proteomes" id="UP000282211"/>
    </source>
</evidence>
<feature type="transmembrane region" description="Helical" evidence="1">
    <location>
        <begin position="7"/>
        <end position="27"/>
    </location>
</feature>
<dbReference type="EMBL" id="RBII01000002">
    <property type="protein sequence ID" value="RKQ69737.1"/>
    <property type="molecule type" value="Genomic_DNA"/>
</dbReference>